<evidence type="ECO:0008006" key="5">
    <source>
        <dbReference type="Google" id="ProtNLM"/>
    </source>
</evidence>
<proteinExistence type="predicted"/>
<keyword evidence="4" id="KW-1185">Reference proteome</keyword>
<sequence length="279" mass="30868">MFFPLSWKNVVVGILIIIFSYAIQAGTMGTIAHHPLEQGKWNLSINGGIADTRFTDSSTVLRFSGIDINGNLNLSGVLGAGNDYYFNKLFSTHYFYGLGINYAYTNNLEWGVEFEGSRADGQRYRRNTRIGFFDQTYGSYESYSGYLQSTYYFDNYIKVHDSLIHPFVGAKVGISYRPEVVVSNDFLDGFPVTFDGKSSTIFYKSSSSVSGGIYTGLMMNIKESLAAFIKVGIMASDGLLGHNLFNKTVAIRPIQKASVSNSGAIISIPVMIGVKKFFN</sequence>
<dbReference type="PATRIC" id="fig|455.5.peg.2640"/>
<name>A0A0W0UKN1_9GAMM</name>
<dbReference type="AlphaFoldDB" id="A0A0W0UKN1"/>
<accession>A0A0W0UKN1</accession>
<evidence type="ECO:0000313" key="4">
    <source>
        <dbReference type="Proteomes" id="UP000093336"/>
    </source>
</evidence>
<evidence type="ECO:0000313" key="2">
    <source>
        <dbReference type="EMBL" id="OCH97155.1"/>
    </source>
</evidence>
<evidence type="ECO:0000313" key="3">
    <source>
        <dbReference type="Proteomes" id="UP000054715"/>
    </source>
</evidence>
<dbReference type="Proteomes" id="UP000093336">
    <property type="component" value="Unassembled WGS sequence"/>
</dbReference>
<comment type="caution">
    <text evidence="1">The sequence shown here is derived from an EMBL/GenBank/DDBJ whole genome shotgun (WGS) entry which is preliminary data.</text>
</comment>
<dbReference type="Proteomes" id="UP000054715">
    <property type="component" value="Unassembled WGS sequence"/>
</dbReference>
<evidence type="ECO:0000313" key="1">
    <source>
        <dbReference type="EMBL" id="KTD08319.1"/>
    </source>
</evidence>
<dbReference type="EMBL" id="LNYG01000013">
    <property type="protein sequence ID" value="KTD08319.1"/>
    <property type="molecule type" value="Genomic_DNA"/>
</dbReference>
<gene>
    <name evidence="2" type="ORF">A8135_05885</name>
    <name evidence="1" type="ORF">Ljam_2514</name>
</gene>
<reference evidence="1 3" key="1">
    <citation type="submission" date="2015-11" db="EMBL/GenBank/DDBJ databases">
        <title>Genomic analysis of 38 Legionella species identifies large and diverse effector repertoires.</title>
        <authorList>
            <person name="Burstein D."/>
            <person name="Amaro F."/>
            <person name="Zusman T."/>
            <person name="Lifshitz Z."/>
            <person name="Cohen O."/>
            <person name="Gilbert J.A."/>
            <person name="Pupko T."/>
            <person name="Shuman H.A."/>
            <person name="Segal G."/>
        </authorList>
    </citation>
    <scope>NUCLEOTIDE SEQUENCE [LARGE SCALE GENOMIC DNA]</scope>
    <source>
        <strain evidence="1 3">JA-26-G1-E2</strain>
    </source>
</reference>
<dbReference type="RefSeq" id="WP_058450359.1">
    <property type="nucleotide sequence ID" value="NZ_CAAAJF010000001.1"/>
</dbReference>
<protein>
    <recommendedName>
        <fullName evidence="5">Outer membrane protein beta-barrel domain-containing protein</fullName>
    </recommendedName>
</protein>
<dbReference type="OrthoDB" id="5653314at2"/>
<dbReference type="EMBL" id="LYOZ01000052">
    <property type="protein sequence ID" value="OCH97155.1"/>
    <property type="molecule type" value="Genomic_DNA"/>
</dbReference>
<organism evidence="1 3">
    <name type="scientific">Legionella jamestowniensis</name>
    <dbReference type="NCBI Taxonomy" id="455"/>
    <lineage>
        <taxon>Bacteria</taxon>
        <taxon>Pseudomonadati</taxon>
        <taxon>Pseudomonadota</taxon>
        <taxon>Gammaproteobacteria</taxon>
        <taxon>Legionellales</taxon>
        <taxon>Legionellaceae</taxon>
        <taxon>Legionella</taxon>
    </lineage>
</organism>
<reference evidence="2 4" key="2">
    <citation type="submission" date="2016-05" db="EMBL/GenBank/DDBJ databases">
        <authorList>
            <person name="Prochazka B."/>
            <person name="Indra A."/>
            <person name="Hasenberger P."/>
            <person name="Blaschitz M."/>
            <person name="Wagner L."/>
            <person name="Wewalka G."/>
            <person name="Sorschag S."/>
            <person name="Schmid D."/>
            <person name="Ruppitsch W."/>
        </authorList>
    </citation>
    <scope>NUCLEOTIDE SEQUENCE [LARGE SCALE GENOMIC DNA]</scope>
    <source>
        <strain evidence="2 4">974010_12</strain>
    </source>
</reference>